<evidence type="ECO:0000259" key="2">
    <source>
        <dbReference type="Pfam" id="PF00892"/>
    </source>
</evidence>
<dbReference type="InterPro" id="IPR037185">
    <property type="entry name" value="EmrE-like"/>
</dbReference>
<keyword evidence="1" id="KW-0472">Membrane</keyword>
<feature type="transmembrane region" description="Helical" evidence="1">
    <location>
        <begin position="71"/>
        <end position="89"/>
    </location>
</feature>
<dbReference type="GO" id="GO:0016020">
    <property type="term" value="C:membrane"/>
    <property type="evidence" value="ECO:0007669"/>
    <property type="project" value="InterPro"/>
</dbReference>
<evidence type="ECO:0000313" key="4">
    <source>
        <dbReference type="Proteomes" id="UP000254925"/>
    </source>
</evidence>
<dbReference type="PANTHER" id="PTHR22911:SF103">
    <property type="entry name" value="BLR2811 PROTEIN"/>
    <property type="match status" value="1"/>
</dbReference>
<feature type="transmembrane region" description="Helical" evidence="1">
    <location>
        <begin position="129"/>
        <end position="148"/>
    </location>
</feature>
<dbReference type="Proteomes" id="UP000254925">
    <property type="component" value="Unassembled WGS sequence"/>
</dbReference>
<feature type="transmembrane region" description="Helical" evidence="1">
    <location>
        <begin position="155"/>
        <end position="174"/>
    </location>
</feature>
<feature type="domain" description="EamA" evidence="2">
    <location>
        <begin position="180"/>
        <end position="306"/>
    </location>
</feature>
<dbReference type="PANTHER" id="PTHR22911">
    <property type="entry name" value="ACYL-MALONYL CONDENSING ENZYME-RELATED"/>
    <property type="match status" value="1"/>
</dbReference>
<dbReference type="Pfam" id="PF00892">
    <property type="entry name" value="EamA"/>
    <property type="match status" value="2"/>
</dbReference>
<dbReference type="AlphaFoldDB" id="A0A370HGT2"/>
<feature type="transmembrane region" description="Helical" evidence="1">
    <location>
        <begin position="236"/>
        <end position="258"/>
    </location>
</feature>
<reference evidence="3 4" key="1">
    <citation type="submission" date="2018-07" db="EMBL/GenBank/DDBJ databases">
        <title>Genomic Encyclopedia of Type Strains, Phase IV (KMG-IV): sequencing the most valuable type-strain genomes for metagenomic binning, comparative biology and taxonomic classification.</title>
        <authorList>
            <person name="Goeker M."/>
        </authorList>
    </citation>
    <scope>NUCLEOTIDE SEQUENCE [LARGE SCALE GENOMIC DNA]</scope>
    <source>
        <strain evidence="3 4">DSM 14364</strain>
    </source>
</reference>
<organism evidence="3 4">
    <name type="scientific">Microvirga subterranea</name>
    <dbReference type="NCBI Taxonomy" id="186651"/>
    <lineage>
        <taxon>Bacteria</taxon>
        <taxon>Pseudomonadati</taxon>
        <taxon>Pseudomonadota</taxon>
        <taxon>Alphaproteobacteria</taxon>
        <taxon>Hyphomicrobiales</taxon>
        <taxon>Methylobacteriaceae</taxon>
        <taxon>Microvirga</taxon>
    </lineage>
</organism>
<feature type="transmembrane region" description="Helical" evidence="1">
    <location>
        <begin position="180"/>
        <end position="198"/>
    </location>
</feature>
<keyword evidence="1" id="KW-1133">Transmembrane helix</keyword>
<feature type="transmembrane region" description="Helical" evidence="1">
    <location>
        <begin position="37"/>
        <end position="59"/>
    </location>
</feature>
<gene>
    <name evidence="3" type="ORF">DES45_10712</name>
</gene>
<feature type="transmembrane region" description="Helical" evidence="1">
    <location>
        <begin position="101"/>
        <end position="123"/>
    </location>
</feature>
<feature type="transmembrane region" description="Helical" evidence="1">
    <location>
        <begin position="210"/>
        <end position="230"/>
    </location>
</feature>
<sequence>MRQEHSPSPSDAFSIARMVKTAPGALPSWNSPPRQRLIGIALMCAALLCFSCLDATAKWLNRSVDPLVTVWARYMSAFVLTAIAINPWTQPRLLRTNRLPLQLIRSVLLLLSTFCNFVALQFLQLVETMSIIFSTPLLVALLAGPILGEHVGAKRLAAIGVGFIGILVITRPGLGAMHPAILLSVAGSVAYAFYGITTRMLASTDSTATTTFYSGVAGIVLMTPLLPWFWTAPPTPLTWFLLAMTGAFGGFGHWLLILAHARAPAAILSPFIYSQIIWMLALGYILFGDWPDPWTFAGAGIVIASGLYLLYRERVRHQELDRSA</sequence>
<feature type="transmembrane region" description="Helical" evidence="1">
    <location>
        <begin position="293"/>
        <end position="311"/>
    </location>
</feature>
<dbReference type="SUPFAM" id="SSF103481">
    <property type="entry name" value="Multidrug resistance efflux transporter EmrE"/>
    <property type="match status" value="2"/>
</dbReference>
<feature type="domain" description="EamA" evidence="2">
    <location>
        <begin position="38"/>
        <end position="170"/>
    </location>
</feature>
<protein>
    <submittedName>
        <fullName evidence="3">Drug/metabolite transporter (DMT)-like permease</fullName>
    </submittedName>
</protein>
<name>A0A370HGT2_9HYPH</name>
<keyword evidence="1" id="KW-0812">Transmembrane</keyword>
<evidence type="ECO:0000256" key="1">
    <source>
        <dbReference type="SAM" id="Phobius"/>
    </source>
</evidence>
<keyword evidence="4" id="KW-1185">Reference proteome</keyword>
<evidence type="ECO:0000313" key="3">
    <source>
        <dbReference type="EMBL" id="RDI57098.1"/>
    </source>
</evidence>
<feature type="transmembrane region" description="Helical" evidence="1">
    <location>
        <begin position="265"/>
        <end position="287"/>
    </location>
</feature>
<comment type="caution">
    <text evidence="3">The sequence shown here is derived from an EMBL/GenBank/DDBJ whole genome shotgun (WGS) entry which is preliminary data.</text>
</comment>
<dbReference type="EMBL" id="QQBB01000007">
    <property type="protein sequence ID" value="RDI57098.1"/>
    <property type="molecule type" value="Genomic_DNA"/>
</dbReference>
<proteinExistence type="predicted"/>
<dbReference type="InterPro" id="IPR000620">
    <property type="entry name" value="EamA_dom"/>
</dbReference>
<accession>A0A370HGT2</accession>